<name>A0A347SQV1_9LACO</name>
<dbReference type="InterPro" id="IPR018658">
    <property type="entry name" value="DUF2089"/>
</dbReference>
<dbReference type="Pfam" id="PF09862">
    <property type="entry name" value="DUF2089"/>
    <property type="match status" value="1"/>
</dbReference>
<evidence type="ECO:0000313" key="2">
    <source>
        <dbReference type="EMBL" id="RHW46055.1"/>
    </source>
</evidence>
<dbReference type="Proteomes" id="UP000284822">
    <property type="component" value="Unassembled WGS sequence"/>
</dbReference>
<sequence>MDWFLLLTPDEQEFIHQLVLKSGSLKKLASFYQVSYPTVRLRLDRLIEKIKLIENNKSSNFEARIMQLVVDKKLSFDLAKEIIELYKETDR</sequence>
<dbReference type="EMBL" id="QOCS01000014">
    <property type="protein sequence ID" value="RHW46055.1"/>
    <property type="molecule type" value="Genomic_DNA"/>
</dbReference>
<dbReference type="RefSeq" id="WP_118908116.1">
    <property type="nucleotide sequence ID" value="NZ_CP031513.1"/>
</dbReference>
<evidence type="ECO:0000259" key="1">
    <source>
        <dbReference type="Pfam" id="PF09862"/>
    </source>
</evidence>
<gene>
    <name evidence="2" type="ORF">DS832_06800</name>
</gene>
<dbReference type="KEGG" id="lbm:DS830_02545"/>
<protein>
    <recommendedName>
        <fullName evidence="1">DUF2089 domain-containing protein</fullName>
    </recommendedName>
</protein>
<organism evidence="2 3">
    <name type="scientific">Bombilactobacillus bombi</name>
    <dbReference type="NCBI Taxonomy" id="1303590"/>
    <lineage>
        <taxon>Bacteria</taxon>
        <taxon>Bacillati</taxon>
        <taxon>Bacillota</taxon>
        <taxon>Bacilli</taxon>
        <taxon>Lactobacillales</taxon>
        <taxon>Lactobacillaceae</taxon>
        <taxon>Bombilactobacillus</taxon>
    </lineage>
</organism>
<accession>A0A347SQV1</accession>
<feature type="domain" description="DUF2089" evidence="1">
    <location>
        <begin position="7"/>
        <end position="52"/>
    </location>
</feature>
<proteinExistence type="predicted"/>
<comment type="caution">
    <text evidence="2">The sequence shown here is derived from an EMBL/GenBank/DDBJ whole genome shotgun (WGS) entry which is preliminary data.</text>
</comment>
<dbReference type="AlphaFoldDB" id="A0A347SQV1"/>
<reference evidence="2 3" key="1">
    <citation type="submission" date="2018-07" db="EMBL/GenBank/DDBJ databases">
        <title>Genome sequences of six Lactobacillus spp. isolated from bumble bee guts.</title>
        <authorList>
            <person name="Motta E.V.S."/>
            <person name="Moran N.A."/>
        </authorList>
    </citation>
    <scope>NUCLEOTIDE SEQUENCE [LARGE SCALE GENOMIC DNA]</scope>
    <source>
        <strain evidence="2 3">LV-8.1</strain>
    </source>
</reference>
<evidence type="ECO:0000313" key="3">
    <source>
        <dbReference type="Proteomes" id="UP000284822"/>
    </source>
</evidence>